<proteinExistence type="predicted"/>
<reference evidence="3" key="1">
    <citation type="journal article" date="2017" name="Nat. Ecol. Evol.">
        <title>Genome expansion and lineage-specific genetic innovations in the forest pathogenic fungi Armillaria.</title>
        <authorList>
            <person name="Sipos G."/>
            <person name="Prasanna A.N."/>
            <person name="Walter M.C."/>
            <person name="O'Connor E."/>
            <person name="Balint B."/>
            <person name="Krizsan K."/>
            <person name="Kiss B."/>
            <person name="Hess J."/>
            <person name="Varga T."/>
            <person name="Slot J."/>
            <person name="Riley R."/>
            <person name="Boka B."/>
            <person name="Rigling D."/>
            <person name="Barry K."/>
            <person name="Lee J."/>
            <person name="Mihaltcheva S."/>
            <person name="LaButti K."/>
            <person name="Lipzen A."/>
            <person name="Waldron R."/>
            <person name="Moloney N.M."/>
            <person name="Sperisen C."/>
            <person name="Kredics L."/>
            <person name="Vagvoelgyi C."/>
            <person name="Patrignani A."/>
            <person name="Fitzpatrick D."/>
            <person name="Nagy I."/>
            <person name="Doyle S."/>
            <person name="Anderson J.B."/>
            <person name="Grigoriev I.V."/>
            <person name="Gueldener U."/>
            <person name="Muensterkoetter M."/>
            <person name="Nagy L.G."/>
        </authorList>
    </citation>
    <scope>NUCLEOTIDE SEQUENCE [LARGE SCALE GENOMIC DNA]</scope>
    <source>
        <strain evidence="3">Ar21-2</strain>
    </source>
</reference>
<dbReference type="OrthoDB" id="2934351at2759"/>
<feature type="transmembrane region" description="Helical" evidence="1">
    <location>
        <begin position="39"/>
        <end position="62"/>
    </location>
</feature>
<keyword evidence="1" id="KW-0812">Transmembrane</keyword>
<dbReference type="Proteomes" id="UP000217790">
    <property type="component" value="Unassembled WGS sequence"/>
</dbReference>
<name>A0A2H3DQ39_ARMGA</name>
<evidence type="ECO:0000256" key="1">
    <source>
        <dbReference type="SAM" id="Phobius"/>
    </source>
</evidence>
<evidence type="ECO:0000313" key="3">
    <source>
        <dbReference type="Proteomes" id="UP000217790"/>
    </source>
</evidence>
<evidence type="ECO:0000313" key="2">
    <source>
        <dbReference type="EMBL" id="PBK93582.1"/>
    </source>
</evidence>
<organism evidence="2 3">
    <name type="scientific">Armillaria gallica</name>
    <name type="common">Bulbous honey fungus</name>
    <name type="synonym">Armillaria bulbosa</name>
    <dbReference type="NCBI Taxonomy" id="47427"/>
    <lineage>
        <taxon>Eukaryota</taxon>
        <taxon>Fungi</taxon>
        <taxon>Dikarya</taxon>
        <taxon>Basidiomycota</taxon>
        <taxon>Agaricomycotina</taxon>
        <taxon>Agaricomycetes</taxon>
        <taxon>Agaricomycetidae</taxon>
        <taxon>Agaricales</taxon>
        <taxon>Marasmiineae</taxon>
        <taxon>Physalacriaceae</taxon>
        <taxon>Armillaria</taxon>
    </lineage>
</organism>
<feature type="transmembrane region" description="Helical" evidence="1">
    <location>
        <begin position="74"/>
        <end position="98"/>
    </location>
</feature>
<keyword evidence="3" id="KW-1185">Reference proteome</keyword>
<feature type="transmembrane region" description="Helical" evidence="1">
    <location>
        <begin position="159"/>
        <end position="184"/>
    </location>
</feature>
<sequence length="352" mass="38543">MATQSNIPPDLTDSDIASIVQQLDVALNAVIFDSHLNGIYTGVVAVMLWNICEGVFFHHILVHTEMTVTVTNKSWPVGWLMVIIAILLYITTMINYAFSTWSFMDSIFVVNAQSFWTEFQGGTDAGALILEAGIPSAICNILADGIMIWHCWIVWGRRLLIILVPFAFLIAATTCKIISLYEFFNPLLPLLYSCFVLVITLCCTLLIIFCIVTVAWAAAFDVQDNVLFSYFDSLTAFARGIAPTLLIGHVAAGCAHPDDSWQGSVMSSLHFGGHHEDSTTQTISHQKGSLANAILDSELGVQQGKDTMSCPIIPSSQEDAIIESVIQEDDLEAQPDRPIGNDSGIILLTPRN</sequence>
<keyword evidence="1" id="KW-1133">Transmembrane helix</keyword>
<accession>A0A2H3DQ39</accession>
<dbReference type="EMBL" id="KZ293656">
    <property type="protein sequence ID" value="PBK93582.1"/>
    <property type="molecule type" value="Genomic_DNA"/>
</dbReference>
<dbReference type="InParanoid" id="A0A2H3DQ39"/>
<gene>
    <name evidence="2" type="ORF">ARMGADRAFT_1062971</name>
</gene>
<feature type="transmembrane region" description="Helical" evidence="1">
    <location>
        <begin position="132"/>
        <end position="152"/>
    </location>
</feature>
<feature type="transmembrane region" description="Helical" evidence="1">
    <location>
        <begin position="190"/>
        <end position="219"/>
    </location>
</feature>
<protein>
    <submittedName>
        <fullName evidence="2">Uncharacterized protein</fullName>
    </submittedName>
</protein>
<keyword evidence="1" id="KW-0472">Membrane</keyword>
<dbReference type="AlphaFoldDB" id="A0A2H3DQ39"/>